<evidence type="ECO:0000313" key="1">
    <source>
        <dbReference type="EMBL" id="QFZ30455.1"/>
    </source>
</evidence>
<name>A0ACD0WT16_CLALS</name>
<proteinExistence type="predicted"/>
<organism evidence="1 2">
    <name type="scientific">Clavispora lusitaniae</name>
    <name type="common">Candida lusitaniae</name>
    <dbReference type="NCBI Taxonomy" id="36911"/>
    <lineage>
        <taxon>Eukaryota</taxon>
        <taxon>Fungi</taxon>
        <taxon>Dikarya</taxon>
        <taxon>Ascomycota</taxon>
        <taxon>Saccharomycotina</taxon>
        <taxon>Pichiomycetes</taxon>
        <taxon>Metschnikowiaceae</taxon>
        <taxon>Clavispora</taxon>
    </lineage>
</organism>
<keyword evidence="2" id="KW-1185">Reference proteome</keyword>
<sequence length="389" mass="44472">MHSALSHSLFWSHFHPAPFSSMLGIRISTRLGIGASPRITARASLKNTMVFRRTVKTPTIDWKPIKSSVTNLARAENQSKSPIFRRFILGLMIAMPVISFFLGCWQVKRLRWKVDLISRCEHLLAEPPLDGLPANIDPAAVKDFEFRRFKIRGHFDYSQELFLGPRMRNGEVGYLLITPFVRADGGKPILVERGWIRKEKVVPATRSTGYLSHLAVPQGEIEIEAMLRVMPAKSYLQYEHEEGTRLFHVPDVEAMARETGSLPVYAQMMYSLQDQPWKGPEETKNEEKSWNWKALWGDRGSNTESSTVHLSPEDATMEWQEFEFINQGVPLAAVPKVTFTNNHMQYLLTWFGVSIASTFLLAWSVYKRRGSSSADKLIAAKRKDMKKRM</sequence>
<dbReference type="Proteomes" id="UP000326582">
    <property type="component" value="Chromosome 8"/>
</dbReference>
<evidence type="ECO:0000313" key="2">
    <source>
        <dbReference type="Proteomes" id="UP000326582"/>
    </source>
</evidence>
<reference evidence="2" key="1">
    <citation type="journal article" date="2019" name="MBio">
        <title>Comparative genomics for the elucidation of multidrug resistance (MDR) in Candida lusitaniae.</title>
        <authorList>
            <person name="Kannan A."/>
            <person name="Asner S.A."/>
            <person name="Trachsel E."/>
            <person name="Kelly S."/>
            <person name="Parker J."/>
            <person name="Sanglard D."/>
        </authorList>
    </citation>
    <scope>NUCLEOTIDE SEQUENCE [LARGE SCALE GENOMIC DNA]</scope>
    <source>
        <strain evidence="2">P1</strain>
    </source>
</reference>
<dbReference type="EMBL" id="CP038491">
    <property type="protein sequence ID" value="QFZ30455.1"/>
    <property type="molecule type" value="Genomic_DNA"/>
</dbReference>
<gene>
    <name evidence="1" type="ORF">EJF14_80174</name>
</gene>
<accession>A0ACD0WT16</accession>
<protein>
    <submittedName>
        <fullName evidence="1">Cytochrome oxidase assembly</fullName>
    </submittedName>
</protein>